<reference evidence="1" key="2">
    <citation type="submission" date="2022-01" db="EMBL/GenBank/DDBJ databases">
        <authorList>
            <person name="Yamashiro T."/>
            <person name="Shiraishi A."/>
            <person name="Satake H."/>
            <person name="Nakayama K."/>
        </authorList>
    </citation>
    <scope>NUCLEOTIDE SEQUENCE</scope>
</reference>
<evidence type="ECO:0000313" key="2">
    <source>
        <dbReference type="Proteomes" id="UP001151760"/>
    </source>
</evidence>
<accession>A0ABQ5I2X2</accession>
<dbReference type="Proteomes" id="UP001151760">
    <property type="component" value="Unassembled WGS sequence"/>
</dbReference>
<gene>
    <name evidence="1" type="ORF">Tco_1089926</name>
</gene>
<dbReference type="EMBL" id="BQNB010020293">
    <property type="protein sequence ID" value="GJT94408.1"/>
    <property type="molecule type" value="Genomic_DNA"/>
</dbReference>
<protein>
    <submittedName>
        <fullName evidence="1">Uncharacterized protein</fullName>
    </submittedName>
</protein>
<proteinExistence type="predicted"/>
<evidence type="ECO:0000313" key="1">
    <source>
        <dbReference type="EMBL" id="GJT94408.1"/>
    </source>
</evidence>
<comment type="caution">
    <text evidence="1">The sequence shown here is derived from an EMBL/GenBank/DDBJ whole genome shotgun (WGS) entry which is preliminary data.</text>
</comment>
<name>A0ABQ5I2X2_9ASTR</name>
<keyword evidence="2" id="KW-1185">Reference proteome</keyword>
<organism evidence="1 2">
    <name type="scientific">Tanacetum coccineum</name>
    <dbReference type="NCBI Taxonomy" id="301880"/>
    <lineage>
        <taxon>Eukaryota</taxon>
        <taxon>Viridiplantae</taxon>
        <taxon>Streptophyta</taxon>
        <taxon>Embryophyta</taxon>
        <taxon>Tracheophyta</taxon>
        <taxon>Spermatophyta</taxon>
        <taxon>Magnoliopsida</taxon>
        <taxon>eudicotyledons</taxon>
        <taxon>Gunneridae</taxon>
        <taxon>Pentapetalae</taxon>
        <taxon>asterids</taxon>
        <taxon>campanulids</taxon>
        <taxon>Asterales</taxon>
        <taxon>Asteraceae</taxon>
        <taxon>Asteroideae</taxon>
        <taxon>Anthemideae</taxon>
        <taxon>Anthemidinae</taxon>
        <taxon>Tanacetum</taxon>
    </lineage>
</organism>
<sequence length="142" mass="16727">MKLDFQSQVLDPELWNALKAKYKKSSAATDSCRIDAFRKRDHDDHQGDDAPLEGEKNAKRIEATIKDILSNQFRDVEEYTYHLEQAHDYMENQIRNPNEPPRYLYNKDLFTLNNGNTEEKTYALSLYKIHATLFPEEDLEEN</sequence>
<reference evidence="1" key="1">
    <citation type="journal article" date="2022" name="Int. J. Mol. Sci.">
        <title>Draft Genome of Tanacetum Coccineum: Genomic Comparison of Closely Related Tanacetum-Family Plants.</title>
        <authorList>
            <person name="Yamashiro T."/>
            <person name="Shiraishi A."/>
            <person name="Nakayama K."/>
            <person name="Satake H."/>
        </authorList>
    </citation>
    <scope>NUCLEOTIDE SEQUENCE</scope>
</reference>